<dbReference type="Proteomes" id="UP000317940">
    <property type="component" value="Unassembled WGS sequence"/>
</dbReference>
<comment type="caution">
    <text evidence="2">The sequence shown here is derived from an EMBL/GenBank/DDBJ whole genome shotgun (WGS) entry which is preliminary data.</text>
</comment>
<evidence type="ECO:0000256" key="1">
    <source>
        <dbReference type="SAM" id="MobiDB-lite"/>
    </source>
</evidence>
<dbReference type="AlphaFoldDB" id="A0A561S9Y0"/>
<sequence length="157" mass="15703">MTQLVRHAHQSGDGVQVMHCPMCGSGQVIGRSDGNIECQFCNTAFIVRVQPMYSAFPQSVGGMPVQIPGMPAPAPAPGAVPPGAPGAQPGAPEDGSQGDGGPPFDDGSADGGDGKSEDGDDSGGGPPFGKKESYRTAAGATVGREAYVAYLASSLRG</sequence>
<gene>
    <name evidence="2" type="ORF">FHX73_1853</name>
</gene>
<evidence type="ECO:0000313" key="2">
    <source>
        <dbReference type="EMBL" id="TWF71682.1"/>
    </source>
</evidence>
<dbReference type="OrthoDB" id="9956536at2"/>
<evidence type="ECO:0000313" key="3">
    <source>
        <dbReference type="Proteomes" id="UP000317940"/>
    </source>
</evidence>
<feature type="region of interest" description="Disordered" evidence="1">
    <location>
        <begin position="61"/>
        <end position="137"/>
    </location>
</feature>
<proteinExistence type="predicted"/>
<dbReference type="EMBL" id="VIWT01000008">
    <property type="protein sequence ID" value="TWF71682.1"/>
    <property type="molecule type" value="Genomic_DNA"/>
</dbReference>
<feature type="compositionally biased region" description="Pro residues" evidence="1">
    <location>
        <begin position="70"/>
        <end position="84"/>
    </location>
</feature>
<accession>A0A561S9Y0</accession>
<reference evidence="2 3" key="1">
    <citation type="submission" date="2019-06" db="EMBL/GenBank/DDBJ databases">
        <title>Sequencing the genomes of 1000 actinobacteria strains.</title>
        <authorList>
            <person name="Klenk H.-P."/>
        </authorList>
    </citation>
    <scope>NUCLEOTIDE SEQUENCE [LARGE SCALE GENOMIC DNA]</scope>
    <source>
        <strain evidence="2 3">DSM 44826</strain>
    </source>
</reference>
<name>A0A561S9Y0_9ACTN</name>
<protein>
    <submittedName>
        <fullName evidence="2">Uncharacterized protein</fullName>
    </submittedName>
</protein>
<feature type="compositionally biased region" description="Low complexity" evidence="1">
    <location>
        <begin position="85"/>
        <end position="95"/>
    </location>
</feature>
<dbReference type="RefSeq" id="WP_145911483.1">
    <property type="nucleotide sequence ID" value="NZ_BAAAMZ010000022.1"/>
</dbReference>
<organism evidence="2 3">
    <name type="scientific">Kitasatospora viridis</name>
    <dbReference type="NCBI Taxonomy" id="281105"/>
    <lineage>
        <taxon>Bacteria</taxon>
        <taxon>Bacillati</taxon>
        <taxon>Actinomycetota</taxon>
        <taxon>Actinomycetes</taxon>
        <taxon>Kitasatosporales</taxon>
        <taxon>Streptomycetaceae</taxon>
        <taxon>Kitasatospora</taxon>
    </lineage>
</organism>
<keyword evidence="3" id="KW-1185">Reference proteome</keyword>